<dbReference type="InterPro" id="IPR024478">
    <property type="entry name" value="HlyB_4HB_MCP"/>
</dbReference>
<evidence type="ECO:0000256" key="4">
    <source>
        <dbReference type="SAM" id="MobiDB-lite"/>
    </source>
</evidence>
<dbReference type="Proteomes" id="UP001268089">
    <property type="component" value="Unassembled WGS sequence"/>
</dbReference>
<dbReference type="InterPro" id="IPR004090">
    <property type="entry name" value="Chemotax_Me-accpt_rcpt"/>
</dbReference>
<dbReference type="InterPro" id="IPR004089">
    <property type="entry name" value="MCPsignal_dom"/>
</dbReference>
<feature type="compositionally biased region" description="Polar residues" evidence="4">
    <location>
        <begin position="296"/>
        <end position="319"/>
    </location>
</feature>
<dbReference type="Gene3D" id="1.10.287.950">
    <property type="entry name" value="Methyl-accepting chemotaxis protein"/>
    <property type="match status" value="1"/>
</dbReference>
<dbReference type="InterPro" id="IPR051310">
    <property type="entry name" value="MCP_chemotaxis"/>
</dbReference>
<evidence type="ECO:0000256" key="5">
    <source>
        <dbReference type="SAM" id="Phobius"/>
    </source>
</evidence>
<proteinExistence type="inferred from homology"/>
<dbReference type="EMBL" id="JAVDXO010000013">
    <property type="protein sequence ID" value="MDR7308648.1"/>
    <property type="molecule type" value="Genomic_DNA"/>
</dbReference>
<feature type="domain" description="Methyl-accepting transducer" evidence="6">
    <location>
        <begin position="267"/>
        <end position="482"/>
    </location>
</feature>
<dbReference type="SUPFAM" id="SSF58104">
    <property type="entry name" value="Methyl-accepting chemotaxis protein (MCP) signaling domain"/>
    <property type="match status" value="1"/>
</dbReference>
<evidence type="ECO:0000256" key="3">
    <source>
        <dbReference type="PROSITE-ProRule" id="PRU00284"/>
    </source>
</evidence>
<keyword evidence="3" id="KW-0807">Transducer</keyword>
<keyword evidence="8" id="KW-1185">Reference proteome</keyword>
<dbReference type="PROSITE" id="PS50111">
    <property type="entry name" value="CHEMOTAXIS_TRANSDUC_2"/>
    <property type="match status" value="1"/>
</dbReference>
<keyword evidence="5" id="KW-0472">Membrane</keyword>
<dbReference type="PANTHER" id="PTHR43531:SF11">
    <property type="entry name" value="METHYL-ACCEPTING CHEMOTAXIS PROTEIN 3"/>
    <property type="match status" value="1"/>
</dbReference>
<feature type="region of interest" description="Disordered" evidence="4">
    <location>
        <begin position="295"/>
        <end position="319"/>
    </location>
</feature>
<evidence type="ECO:0000259" key="6">
    <source>
        <dbReference type="PROSITE" id="PS50111"/>
    </source>
</evidence>
<protein>
    <submittedName>
        <fullName evidence="7">Methyl-accepting chemotaxis protein</fullName>
    </submittedName>
</protein>
<comment type="similarity">
    <text evidence="2">Belongs to the methyl-accepting chemotaxis (MCP) protein family.</text>
</comment>
<dbReference type="SMART" id="SM00283">
    <property type="entry name" value="MA"/>
    <property type="match status" value="1"/>
</dbReference>
<gene>
    <name evidence="7" type="ORF">J2X15_003969</name>
</gene>
<reference evidence="7 8" key="1">
    <citation type="submission" date="2023-07" db="EMBL/GenBank/DDBJ databases">
        <title>Sorghum-associated microbial communities from plants grown in Nebraska, USA.</title>
        <authorList>
            <person name="Schachtman D."/>
        </authorList>
    </citation>
    <scope>NUCLEOTIDE SEQUENCE [LARGE SCALE GENOMIC DNA]</scope>
    <source>
        <strain evidence="7 8">BE308</strain>
    </source>
</reference>
<keyword evidence="5" id="KW-1133">Transmembrane helix</keyword>
<accession>A0ABU1ZT39</accession>
<sequence>MNFRAKIFLSPLITVALMLLLGLLAFVGIRSVQGNLDHLANVNMHRLIQVNEARTELLTVNADVFKLFTWMSNFDEARITKEATAINARIDSAVHKFEVLDKDAGEEEKKDLQSIAIALHKYQKSIGVAIDMATGDVASGAAMVQSATRIFDGISRQADQMVEIQKADAATTLEQARSKANRTKLLALILVATATVVSLSISWWITRGVMAQLGGEPAYAARVVAQMASGDMTVDVRTNTSDDSSMLFAIKTMVGKLSQIIGEVRNAADTLSGASTEISATALALSQASAEQATSVKETSASAEQMSASISRNNDNTKVTDSTASQAAKQAIEGGSAVKETVAAMKSIAAKVGIIDDIAYRTNLLALNAAIEASSASVHGKGFGVVALEVRKLAERSQVAAQEIGELASGSVEKAERAGRLLDDIVPAIGKTSELVREIAAASLGQSGGAGQINAAMAQLNQITQQNASRSEELAATAEGMSSQAAQLQRVMDFFKVETRHVGLGRASTDQPRKSAPLLGKLATAQVAGGFVRF</sequence>
<dbReference type="PANTHER" id="PTHR43531">
    <property type="entry name" value="PROTEIN ICFG"/>
    <property type="match status" value="1"/>
</dbReference>
<dbReference type="RefSeq" id="WP_310346252.1">
    <property type="nucleotide sequence ID" value="NZ_JAVDXO010000013.1"/>
</dbReference>
<keyword evidence="1" id="KW-0145">Chemotaxis</keyword>
<evidence type="ECO:0000313" key="7">
    <source>
        <dbReference type="EMBL" id="MDR7308648.1"/>
    </source>
</evidence>
<dbReference type="Pfam" id="PF00015">
    <property type="entry name" value="MCPsignal"/>
    <property type="match status" value="1"/>
</dbReference>
<evidence type="ECO:0000313" key="8">
    <source>
        <dbReference type="Proteomes" id="UP001268089"/>
    </source>
</evidence>
<dbReference type="Pfam" id="PF12729">
    <property type="entry name" value="4HB_MCP_1"/>
    <property type="match status" value="1"/>
</dbReference>
<comment type="caution">
    <text evidence="7">The sequence shown here is derived from an EMBL/GenBank/DDBJ whole genome shotgun (WGS) entry which is preliminary data.</text>
</comment>
<organism evidence="7 8">
    <name type="scientific">Rhodoferax saidenbachensis</name>
    <dbReference type="NCBI Taxonomy" id="1484693"/>
    <lineage>
        <taxon>Bacteria</taxon>
        <taxon>Pseudomonadati</taxon>
        <taxon>Pseudomonadota</taxon>
        <taxon>Betaproteobacteria</taxon>
        <taxon>Burkholderiales</taxon>
        <taxon>Comamonadaceae</taxon>
        <taxon>Rhodoferax</taxon>
    </lineage>
</organism>
<feature type="transmembrane region" description="Helical" evidence="5">
    <location>
        <begin position="6"/>
        <end position="29"/>
    </location>
</feature>
<evidence type="ECO:0000256" key="2">
    <source>
        <dbReference type="ARBA" id="ARBA00029447"/>
    </source>
</evidence>
<evidence type="ECO:0000256" key="1">
    <source>
        <dbReference type="ARBA" id="ARBA00022500"/>
    </source>
</evidence>
<name>A0ABU1ZT39_9BURK</name>
<keyword evidence="5" id="KW-0812">Transmembrane</keyword>
<dbReference type="PRINTS" id="PR00260">
    <property type="entry name" value="CHEMTRNSDUCR"/>
</dbReference>